<dbReference type="InterPro" id="IPR029058">
    <property type="entry name" value="AB_hydrolase_fold"/>
</dbReference>
<reference evidence="3 4" key="1">
    <citation type="submission" date="2019-03" db="EMBL/GenBank/DDBJ databases">
        <title>Ramlibacter rhizophilus CCTCC AB2015357, whole genome shotgun sequence.</title>
        <authorList>
            <person name="Zhang X."/>
            <person name="Feng G."/>
            <person name="Zhu H."/>
        </authorList>
    </citation>
    <scope>NUCLEOTIDE SEQUENCE [LARGE SCALE GENOMIC DNA]</scope>
    <source>
        <strain evidence="3 4">CCTCC AB2015357</strain>
    </source>
</reference>
<evidence type="ECO:0000313" key="4">
    <source>
        <dbReference type="Proteomes" id="UP000297564"/>
    </source>
</evidence>
<keyword evidence="3" id="KW-0378">Hydrolase</keyword>
<dbReference type="AlphaFoldDB" id="A0A4Z0BUE4"/>
<dbReference type="Pfam" id="PF12697">
    <property type="entry name" value="Abhydrolase_6"/>
    <property type="match status" value="1"/>
</dbReference>
<dbReference type="OrthoDB" id="5290302at2"/>
<dbReference type="EMBL" id="SMLL01000003">
    <property type="protein sequence ID" value="TFZ01635.1"/>
    <property type="molecule type" value="Genomic_DNA"/>
</dbReference>
<dbReference type="SUPFAM" id="SSF53474">
    <property type="entry name" value="alpha/beta-Hydrolases"/>
    <property type="match status" value="1"/>
</dbReference>
<dbReference type="InterPro" id="IPR000073">
    <property type="entry name" value="AB_hydrolase_1"/>
</dbReference>
<dbReference type="InterPro" id="IPR050228">
    <property type="entry name" value="Carboxylesterase_BioH"/>
</dbReference>
<name>A0A4Z0BUE4_9BURK</name>
<dbReference type="PANTHER" id="PTHR43194">
    <property type="entry name" value="HYDROLASE ALPHA/BETA FOLD FAMILY"/>
    <property type="match status" value="1"/>
</dbReference>
<dbReference type="Proteomes" id="UP000297564">
    <property type="component" value="Unassembled WGS sequence"/>
</dbReference>
<feature type="region of interest" description="Disordered" evidence="1">
    <location>
        <begin position="252"/>
        <end position="293"/>
    </location>
</feature>
<organism evidence="3 4">
    <name type="scientific">Ramlibacter rhizophilus</name>
    <dbReference type="NCBI Taxonomy" id="1781167"/>
    <lineage>
        <taxon>Bacteria</taxon>
        <taxon>Pseudomonadati</taxon>
        <taxon>Pseudomonadota</taxon>
        <taxon>Betaproteobacteria</taxon>
        <taxon>Burkholderiales</taxon>
        <taxon>Comamonadaceae</taxon>
        <taxon>Ramlibacter</taxon>
    </lineage>
</organism>
<dbReference type="GO" id="GO:0016787">
    <property type="term" value="F:hydrolase activity"/>
    <property type="evidence" value="ECO:0007669"/>
    <property type="project" value="UniProtKB-KW"/>
</dbReference>
<protein>
    <submittedName>
        <fullName evidence="3">Alpha/beta hydrolase</fullName>
    </submittedName>
</protein>
<gene>
    <name evidence="3" type="ORF">EZ242_09715</name>
</gene>
<dbReference type="PANTHER" id="PTHR43194:SF5">
    <property type="entry name" value="PIMELOYL-[ACYL-CARRIER PROTEIN] METHYL ESTER ESTERASE"/>
    <property type="match status" value="1"/>
</dbReference>
<keyword evidence="4" id="KW-1185">Reference proteome</keyword>
<evidence type="ECO:0000313" key="3">
    <source>
        <dbReference type="EMBL" id="TFZ01635.1"/>
    </source>
</evidence>
<sequence>MRAPGTWVLLRGLARESGHWGDFAQRLAGALGPGHRVLTPDLPGLGARHAEPSPASVRAMVAALRESLARERADGPMQVVALSLGAMVALEWARVAPHEARACALVNTSLARFSPPWARLRPVHWPRILGLLLPGVGAPRRERAILGMTSAAPERHGQALARWTALAQQHPVTSANVLRQLVAAARYRAPARPPVPLLVLCSAGDRLVSPRCSHDLARHWDLPLREHPWAGHDLPLDDPAWLIGELRGWAAARGPHPGPPPEGEGGCHLPPLGEGRDGGRARSCIASPPAPPP</sequence>
<evidence type="ECO:0000259" key="2">
    <source>
        <dbReference type="Pfam" id="PF12697"/>
    </source>
</evidence>
<dbReference type="Gene3D" id="3.40.50.1820">
    <property type="entry name" value="alpha/beta hydrolase"/>
    <property type="match status" value="1"/>
</dbReference>
<dbReference type="RefSeq" id="WP_135284934.1">
    <property type="nucleotide sequence ID" value="NZ_SMLL01000003.1"/>
</dbReference>
<feature type="domain" description="AB hydrolase-1" evidence="2">
    <location>
        <begin position="8"/>
        <end position="242"/>
    </location>
</feature>
<accession>A0A4Z0BUE4</accession>
<proteinExistence type="predicted"/>
<evidence type="ECO:0000256" key="1">
    <source>
        <dbReference type="SAM" id="MobiDB-lite"/>
    </source>
</evidence>
<comment type="caution">
    <text evidence="3">The sequence shown here is derived from an EMBL/GenBank/DDBJ whole genome shotgun (WGS) entry which is preliminary data.</text>
</comment>